<proteinExistence type="predicted"/>
<name>A0AAU9NEF0_9ASTR</name>
<evidence type="ECO:0000313" key="1">
    <source>
        <dbReference type="EMBL" id="CAH1436175.1"/>
    </source>
</evidence>
<dbReference type="GO" id="GO:0006357">
    <property type="term" value="P:regulation of transcription by RNA polymerase II"/>
    <property type="evidence" value="ECO:0007669"/>
    <property type="project" value="TreeGrafter"/>
</dbReference>
<dbReference type="GO" id="GO:0003690">
    <property type="term" value="F:double-stranded DNA binding"/>
    <property type="evidence" value="ECO:0007669"/>
    <property type="project" value="TreeGrafter"/>
</dbReference>
<dbReference type="GO" id="GO:0003712">
    <property type="term" value="F:transcription coregulator activity"/>
    <property type="evidence" value="ECO:0007669"/>
    <property type="project" value="TreeGrafter"/>
</dbReference>
<sequence length="102" mass="11225">MIKTGIIFLNVCDMRKCVFCGEETMVALVKFGAYAEVVDDPTTMNPGGQMAADLASSKGHKGIVGYLAKMISPIFFQHCQDSVRKHYKKVVWSVGIVEKVIP</sequence>
<organism evidence="1 2">
    <name type="scientific">Lactuca virosa</name>
    <dbReference type="NCBI Taxonomy" id="75947"/>
    <lineage>
        <taxon>Eukaryota</taxon>
        <taxon>Viridiplantae</taxon>
        <taxon>Streptophyta</taxon>
        <taxon>Embryophyta</taxon>
        <taxon>Tracheophyta</taxon>
        <taxon>Spermatophyta</taxon>
        <taxon>Magnoliopsida</taxon>
        <taxon>eudicotyledons</taxon>
        <taxon>Gunneridae</taxon>
        <taxon>Pentapetalae</taxon>
        <taxon>asterids</taxon>
        <taxon>campanulids</taxon>
        <taxon>Asterales</taxon>
        <taxon>Asteraceae</taxon>
        <taxon>Cichorioideae</taxon>
        <taxon>Cichorieae</taxon>
        <taxon>Lactucinae</taxon>
        <taxon>Lactuca</taxon>
    </lineage>
</organism>
<dbReference type="PANTHER" id="PTHR23335">
    <property type="entry name" value="CALMODULIN-BINDING TRANSCRIPTION ACTIVATOR CAMTA"/>
    <property type="match status" value="1"/>
</dbReference>
<gene>
    <name evidence="1" type="ORF">LVIROSA_LOCUS22564</name>
</gene>
<dbReference type="EMBL" id="CAKMRJ010004445">
    <property type="protein sequence ID" value="CAH1436175.1"/>
    <property type="molecule type" value="Genomic_DNA"/>
</dbReference>
<keyword evidence="2" id="KW-1185">Reference proteome</keyword>
<protein>
    <submittedName>
        <fullName evidence="1">Uncharacterized protein</fullName>
    </submittedName>
</protein>
<reference evidence="1 2" key="1">
    <citation type="submission" date="2022-01" db="EMBL/GenBank/DDBJ databases">
        <authorList>
            <person name="Xiong W."/>
            <person name="Schranz E."/>
        </authorList>
    </citation>
    <scope>NUCLEOTIDE SEQUENCE [LARGE SCALE GENOMIC DNA]</scope>
</reference>
<dbReference type="AlphaFoldDB" id="A0AAU9NEF0"/>
<comment type="caution">
    <text evidence="1">The sequence shown here is derived from an EMBL/GenBank/DDBJ whole genome shotgun (WGS) entry which is preliminary data.</text>
</comment>
<accession>A0AAU9NEF0</accession>
<dbReference type="PANTHER" id="PTHR23335:SF0">
    <property type="entry name" value="CALMODULIN-BINDING TRANSCRIPTION ACTIVATOR 2-LIKE ISOFORM X1"/>
    <property type="match status" value="1"/>
</dbReference>
<dbReference type="GO" id="GO:0005634">
    <property type="term" value="C:nucleus"/>
    <property type="evidence" value="ECO:0007669"/>
    <property type="project" value="TreeGrafter"/>
</dbReference>
<dbReference type="Proteomes" id="UP001157418">
    <property type="component" value="Unassembled WGS sequence"/>
</dbReference>
<evidence type="ECO:0000313" key="2">
    <source>
        <dbReference type="Proteomes" id="UP001157418"/>
    </source>
</evidence>